<comment type="similarity">
    <text evidence="1">Belongs to the 'GDSL' lipolytic enzyme family.</text>
</comment>
<dbReference type="AlphaFoldDB" id="A0A7C9MFJ5"/>
<dbReference type="PROSITE" id="PS51208">
    <property type="entry name" value="AUTOTRANSPORTER"/>
    <property type="match status" value="1"/>
</dbReference>
<feature type="active site" description="Nucleophile" evidence="3">
    <location>
        <position position="45"/>
    </location>
</feature>
<feature type="chain" id="PRO_5029022143" evidence="4">
    <location>
        <begin position="33"/>
        <end position="650"/>
    </location>
</feature>
<evidence type="ECO:0000313" key="7">
    <source>
        <dbReference type="Proteomes" id="UP000482487"/>
    </source>
</evidence>
<comment type="caution">
    <text evidence="6">The sequence shown here is derived from an EMBL/GenBank/DDBJ whole genome shotgun (WGS) entry which is preliminary data.</text>
</comment>
<proteinExistence type="inferred from homology"/>
<evidence type="ECO:0000256" key="1">
    <source>
        <dbReference type="ARBA" id="ARBA00008668"/>
    </source>
</evidence>
<dbReference type="RefSeq" id="WP_160960875.1">
    <property type="nucleotide sequence ID" value="NZ_WVUD01000016.1"/>
</dbReference>
<dbReference type="GO" id="GO:0016788">
    <property type="term" value="F:hydrolase activity, acting on ester bonds"/>
    <property type="evidence" value="ECO:0007669"/>
    <property type="project" value="UniProtKB-ARBA"/>
</dbReference>
<organism evidence="6 7">
    <name type="scientific">Solidesulfovibrio aerotolerans</name>
    <dbReference type="NCBI Taxonomy" id="295255"/>
    <lineage>
        <taxon>Bacteria</taxon>
        <taxon>Pseudomonadati</taxon>
        <taxon>Thermodesulfobacteriota</taxon>
        <taxon>Desulfovibrionia</taxon>
        <taxon>Desulfovibrionales</taxon>
        <taxon>Desulfovibrionaceae</taxon>
        <taxon>Solidesulfovibrio</taxon>
    </lineage>
</organism>
<evidence type="ECO:0000256" key="3">
    <source>
        <dbReference type="PIRSR" id="PIRSR037375-1"/>
    </source>
</evidence>
<protein>
    <submittedName>
        <fullName evidence="6">Autotransporter domain-containing protein</fullName>
    </submittedName>
</protein>
<dbReference type="SMART" id="SM00869">
    <property type="entry name" value="Autotransporter"/>
    <property type="match status" value="1"/>
</dbReference>
<evidence type="ECO:0000313" key="6">
    <source>
        <dbReference type="EMBL" id="MYL83530.1"/>
    </source>
</evidence>
<feature type="active site" evidence="3">
    <location>
        <position position="310"/>
    </location>
</feature>
<keyword evidence="7" id="KW-1185">Reference proteome</keyword>
<dbReference type="InterPro" id="IPR036514">
    <property type="entry name" value="SGNH_hydro_sf"/>
</dbReference>
<dbReference type="InterPro" id="IPR005546">
    <property type="entry name" value="Autotransporte_beta"/>
</dbReference>
<keyword evidence="2 4" id="KW-0732">Signal</keyword>
<dbReference type="Gene3D" id="2.40.128.130">
    <property type="entry name" value="Autotransporter beta-domain"/>
    <property type="match status" value="1"/>
</dbReference>
<dbReference type="Gene3D" id="3.40.50.1110">
    <property type="entry name" value="SGNH hydrolase"/>
    <property type="match status" value="1"/>
</dbReference>
<dbReference type="SUPFAM" id="SSF103515">
    <property type="entry name" value="Autotransporter"/>
    <property type="match status" value="1"/>
</dbReference>
<feature type="domain" description="Autotransporter" evidence="5">
    <location>
        <begin position="365"/>
        <end position="650"/>
    </location>
</feature>
<dbReference type="PIRSF" id="PIRSF037375">
    <property type="entry name" value="Autotrns_EstA"/>
    <property type="match status" value="1"/>
</dbReference>
<name>A0A7C9MFJ5_9BACT</name>
<evidence type="ECO:0000259" key="5">
    <source>
        <dbReference type="PROSITE" id="PS51208"/>
    </source>
</evidence>
<evidence type="ECO:0000256" key="2">
    <source>
        <dbReference type="ARBA" id="ARBA00022729"/>
    </source>
</evidence>
<sequence length="650" mass="66206">MPQLSQSPPFPSLVRAAIVLLAVLVSAGPAAAAGAFNQFVGFGDSTLDSGYFRYTTTGNAAVDAALVAAVAHGAAGGFAGPGIMTSTLLAGRFGLGVEPSSLGGTNFANGSAYTAPLTASTTTAAIPGSLPGNVATTQQIANYLATTGGAANANALYVVNSGNNDLIFVQNQGAAWIAANPDFLRGVSAQLTIGVAALQAAGARTIMVPNTFYTAALAGPGGLVPAANLDNYLRAVGYGNLKWSDLTNAGVRFIPADLTSLFGFVTTNPALFGFTPASVLAANAPSSVSALTTSWANVTPLQLQTYLFLDGKHLTTAGQQIESDYETSLLVAPRLMALLPELAVQGGLARAASLQGQIELTSQHRGRAGVNVWIGGGASALTLQNDSGFPGLSGVPFAGSLGADYQTPGGLILGAAFSAGTQTQEFSLGGGHFDQNDQALSLYAAYQAGPVWGNAVASYGWLQDKIERDVTLGLFTDHNTATTQGNSLALALRAGGDIPLGPLTTGPVAGLVLQQVRINGFAETGTSGALTGANGVTALSYGQQLRDSAVSQLGWRVSATLADWRPFVEAKWNHELIDQGSRQVKAALTSATAAPYTLDAAPTATDWATGMVGTTYKINERVMVRGAASAMAFNPQTVSYGGELGLSVSF</sequence>
<dbReference type="Pfam" id="PF03797">
    <property type="entry name" value="Autotransporter"/>
    <property type="match status" value="1"/>
</dbReference>
<feature type="signal peptide" evidence="4">
    <location>
        <begin position="1"/>
        <end position="32"/>
    </location>
</feature>
<accession>A0A7C9MFJ5</accession>
<dbReference type="InterPro" id="IPR036709">
    <property type="entry name" value="Autotransporte_beta_dom_sf"/>
</dbReference>
<dbReference type="EMBL" id="WVUD01000016">
    <property type="protein sequence ID" value="MYL83530.1"/>
    <property type="molecule type" value="Genomic_DNA"/>
</dbReference>
<feature type="active site" evidence="3">
    <location>
        <position position="313"/>
    </location>
</feature>
<dbReference type="Proteomes" id="UP000482487">
    <property type="component" value="Unassembled WGS sequence"/>
</dbReference>
<evidence type="ECO:0000256" key="4">
    <source>
        <dbReference type="SAM" id="SignalP"/>
    </source>
</evidence>
<gene>
    <name evidence="6" type="ORF">GTA51_10385</name>
</gene>
<dbReference type="OrthoDB" id="5292073at2"/>
<reference evidence="6 7" key="1">
    <citation type="submission" date="2020-01" db="EMBL/GenBank/DDBJ databases">
        <title>Genome sequence of Desulfovibrio aerotolerans DSM 16695(T).</title>
        <authorList>
            <person name="Karnachuk O."/>
            <person name="Avakyan M."/>
            <person name="Mardanov A."/>
            <person name="Kadnikov V."/>
            <person name="Ravin N."/>
        </authorList>
    </citation>
    <scope>NUCLEOTIDE SEQUENCE [LARGE SCALE GENOMIC DNA]</scope>
    <source>
        <strain evidence="6 7">DSM 16695</strain>
    </source>
</reference>
<dbReference type="InterPro" id="IPR017186">
    <property type="entry name" value="Lipase_autotranspt_EstA"/>
</dbReference>